<protein>
    <submittedName>
        <fullName evidence="1">Uncharacterized protein</fullName>
    </submittedName>
</protein>
<sequence length="147" mass="15778">MIEAALSVEVSGSSESFCDCCGAESRKLWGEVLDGQATAAVYYIQWTVGSPNHFPNLDLVIGQWGEGFGPADRFLVSLLYRPDSGQGGFMVVDAEGRYANYLALCEKAFDRSEVVGTALASKVFSIVDAIWLGDPRLSDVKSLGDVA</sequence>
<dbReference type="Proteomes" id="UP001431449">
    <property type="component" value="Unassembled WGS sequence"/>
</dbReference>
<organism evidence="1 2">
    <name type="scientific">Pseudomarimonas salicorniae</name>
    <dbReference type="NCBI Taxonomy" id="2933270"/>
    <lineage>
        <taxon>Bacteria</taxon>
        <taxon>Pseudomonadati</taxon>
        <taxon>Pseudomonadota</taxon>
        <taxon>Gammaproteobacteria</taxon>
        <taxon>Lysobacterales</taxon>
        <taxon>Lysobacteraceae</taxon>
        <taxon>Pseudomarimonas</taxon>
    </lineage>
</organism>
<dbReference type="RefSeq" id="WP_248211426.1">
    <property type="nucleotide sequence ID" value="NZ_JALNMH010000018.1"/>
</dbReference>
<dbReference type="EMBL" id="JALNMH010000018">
    <property type="protein sequence ID" value="MCK7595463.1"/>
    <property type="molecule type" value="Genomic_DNA"/>
</dbReference>
<evidence type="ECO:0000313" key="2">
    <source>
        <dbReference type="Proteomes" id="UP001431449"/>
    </source>
</evidence>
<reference evidence="1" key="1">
    <citation type="submission" date="2022-04" db="EMBL/GenBank/DDBJ databases">
        <title>Lysobacter sp. CAU 1642 isolated from sea sand.</title>
        <authorList>
            <person name="Kim W."/>
        </authorList>
    </citation>
    <scope>NUCLEOTIDE SEQUENCE</scope>
    <source>
        <strain evidence="1">CAU 1642</strain>
    </source>
</reference>
<evidence type="ECO:0000313" key="1">
    <source>
        <dbReference type="EMBL" id="MCK7595463.1"/>
    </source>
</evidence>
<proteinExistence type="predicted"/>
<comment type="caution">
    <text evidence="1">The sequence shown here is derived from an EMBL/GenBank/DDBJ whole genome shotgun (WGS) entry which is preliminary data.</text>
</comment>
<name>A0ABT0GLN9_9GAMM</name>
<keyword evidence="2" id="KW-1185">Reference proteome</keyword>
<accession>A0ABT0GLN9</accession>
<gene>
    <name evidence="1" type="ORF">M0G41_17545</name>
</gene>